<gene>
    <name evidence="1" type="ORF">K3G22_16860</name>
</gene>
<dbReference type="GeneID" id="67444965"/>
<evidence type="ECO:0000313" key="1">
    <source>
        <dbReference type="EMBL" id="QYX72384.1"/>
    </source>
</evidence>
<organism evidence="1 2">
    <name type="scientific">Shewanella putrefaciens</name>
    <name type="common">Pseudomonas putrefaciens</name>
    <dbReference type="NCBI Taxonomy" id="24"/>
    <lineage>
        <taxon>Bacteria</taxon>
        <taxon>Pseudomonadati</taxon>
        <taxon>Pseudomonadota</taxon>
        <taxon>Gammaproteobacteria</taxon>
        <taxon>Alteromonadales</taxon>
        <taxon>Shewanellaceae</taxon>
        <taxon>Shewanella</taxon>
    </lineage>
</organism>
<dbReference type="Proteomes" id="UP000827084">
    <property type="component" value="Chromosome"/>
</dbReference>
<reference evidence="1 2" key="1">
    <citation type="submission" date="2021-08" db="EMBL/GenBank/DDBJ databases">
        <title>Shewanella putrefaciens YZ-J, complete genome.</title>
        <authorList>
            <person name="Yi Z."/>
        </authorList>
    </citation>
    <scope>NUCLEOTIDE SEQUENCE [LARGE SCALE GENOMIC DNA]</scope>
    <source>
        <strain evidence="1 2">YZ-J</strain>
    </source>
</reference>
<proteinExistence type="predicted"/>
<accession>A0ABX8XA05</accession>
<dbReference type="EMBL" id="CP080635">
    <property type="protein sequence ID" value="QYX72384.1"/>
    <property type="molecule type" value="Genomic_DNA"/>
</dbReference>
<evidence type="ECO:0000313" key="2">
    <source>
        <dbReference type="Proteomes" id="UP000827084"/>
    </source>
</evidence>
<sequence>MSGKNLKALIISDDVIRNGIGVEFYIDDKLIVEIFRDDNEHTKMLSVFEQPVSLELIEECVTLFKKLVPIY</sequence>
<protein>
    <submittedName>
        <fullName evidence="1">Uncharacterized protein</fullName>
    </submittedName>
</protein>
<dbReference type="RefSeq" id="WP_025008141.1">
    <property type="nucleotide sequence ID" value="NZ_BMPK01000001.1"/>
</dbReference>
<keyword evidence="2" id="KW-1185">Reference proteome</keyword>
<name>A0ABX8XA05_SHEPU</name>